<comment type="caution">
    <text evidence="1">The sequence shown here is derived from an EMBL/GenBank/DDBJ whole genome shotgun (WGS) entry which is preliminary data.</text>
</comment>
<dbReference type="Proteomes" id="UP001604277">
    <property type="component" value="Unassembled WGS sequence"/>
</dbReference>
<name>A0ABD1X9C5_9LAMI</name>
<reference evidence="2" key="1">
    <citation type="submission" date="2024-07" db="EMBL/GenBank/DDBJ databases">
        <title>Two chromosome-level genome assemblies of Korean endemic species Abeliophyllum distichum and Forsythia ovata (Oleaceae).</title>
        <authorList>
            <person name="Jang H."/>
        </authorList>
    </citation>
    <scope>NUCLEOTIDE SEQUENCE [LARGE SCALE GENOMIC DNA]</scope>
</reference>
<organism evidence="1 2">
    <name type="scientific">Forsythia ovata</name>
    <dbReference type="NCBI Taxonomy" id="205694"/>
    <lineage>
        <taxon>Eukaryota</taxon>
        <taxon>Viridiplantae</taxon>
        <taxon>Streptophyta</taxon>
        <taxon>Embryophyta</taxon>
        <taxon>Tracheophyta</taxon>
        <taxon>Spermatophyta</taxon>
        <taxon>Magnoliopsida</taxon>
        <taxon>eudicotyledons</taxon>
        <taxon>Gunneridae</taxon>
        <taxon>Pentapetalae</taxon>
        <taxon>asterids</taxon>
        <taxon>lamiids</taxon>
        <taxon>Lamiales</taxon>
        <taxon>Oleaceae</taxon>
        <taxon>Forsythieae</taxon>
        <taxon>Forsythia</taxon>
    </lineage>
</organism>
<evidence type="ECO:0000313" key="2">
    <source>
        <dbReference type="Proteomes" id="UP001604277"/>
    </source>
</evidence>
<evidence type="ECO:0000313" key="1">
    <source>
        <dbReference type="EMBL" id="KAL2557165.1"/>
    </source>
</evidence>
<protein>
    <submittedName>
        <fullName evidence="1">Uncharacterized protein</fullName>
    </submittedName>
</protein>
<proteinExistence type="predicted"/>
<accession>A0ABD1X9C5</accession>
<dbReference type="EMBL" id="JBFOLJ010000001">
    <property type="protein sequence ID" value="KAL2557165.1"/>
    <property type="molecule type" value="Genomic_DNA"/>
</dbReference>
<keyword evidence="2" id="KW-1185">Reference proteome</keyword>
<gene>
    <name evidence="1" type="ORF">Fot_01904</name>
</gene>
<dbReference type="AlphaFoldDB" id="A0ABD1X9C5"/>
<sequence length="133" mass="15014">MSGFYFPSVTKLKIRRREGGLWMISPSASSTFCGVCSRGHCFADTRDNDGQFFLYLSRVGSDIRGAFCFVTLRDLCLRFENSRQSGKRKVETDSREGAFLTSVPHSVERINIGFHRDELDPTVLEKIASPKLP</sequence>